<dbReference type="Proteomes" id="UP000095192">
    <property type="component" value="Unassembled WGS sequence"/>
</dbReference>
<reference evidence="2 3" key="1">
    <citation type="journal article" date="2016" name="BMC Genomics">
        <title>Comparative genomics reveals Cyclospora cayetanensis possesses coccidia-like metabolism and invasion components but unique surface antigens.</title>
        <authorList>
            <person name="Liu S."/>
            <person name="Wang L."/>
            <person name="Zheng H."/>
            <person name="Xu Z."/>
            <person name="Roellig D.M."/>
            <person name="Li N."/>
            <person name="Frace M.A."/>
            <person name="Tang K."/>
            <person name="Arrowood M.J."/>
            <person name="Moss D.M."/>
            <person name="Zhang L."/>
            <person name="Feng Y."/>
            <person name="Xiao L."/>
        </authorList>
    </citation>
    <scope>NUCLEOTIDE SEQUENCE [LARGE SCALE GENOMIC DNA]</scope>
    <source>
        <strain evidence="2 3">CHN_HEN01</strain>
    </source>
</reference>
<dbReference type="VEuPathDB" id="ToxoDB:cyc_09046"/>
<dbReference type="EMBL" id="JROU02000845">
    <property type="protein sequence ID" value="OEH78117.1"/>
    <property type="molecule type" value="Genomic_DNA"/>
</dbReference>
<organism evidence="2 3">
    <name type="scientific">Cyclospora cayetanensis</name>
    <dbReference type="NCBI Taxonomy" id="88456"/>
    <lineage>
        <taxon>Eukaryota</taxon>
        <taxon>Sar</taxon>
        <taxon>Alveolata</taxon>
        <taxon>Apicomplexa</taxon>
        <taxon>Conoidasida</taxon>
        <taxon>Coccidia</taxon>
        <taxon>Eucoccidiorida</taxon>
        <taxon>Eimeriorina</taxon>
        <taxon>Eimeriidae</taxon>
        <taxon>Cyclospora</taxon>
    </lineage>
</organism>
<accession>A0A1D3D3V3</accession>
<dbReference type="VEuPathDB" id="ToxoDB:LOC113146846"/>
<feature type="compositionally biased region" description="Basic and acidic residues" evidence="1">
    <location>
        <begin position="534"/>
        <end position="548"/>
    </location>
</feature>
<feature type="region of interest" description="Disordered" evidence="1">
    <location>
        <begin position="478"/>
        <end position="502"/>
    </location>
</feature>
<feature type="compositionally biased region" description="Polar residues" evidence="1">
    <location>
        <begin position="481"/>
        <end position="492"/>
    </location>
</feature>
<protein>
    <submittedName>
        <fullName evidence="2">Uncharacterized protein</fullName>
    </submittedName>
</protein>
<evidence type="ECO:0000313" key="2">
    <source>
        <dbReference type="EMBL" id="OEH78117.1"/>
    </source>
</evidence>
<dbReference type="AlphaFoldDB" id="A0A1D3D3V3"/>
<proteinExistence type="predicted"/>
<feature type="compositionally biased region" description="Polar residues" evidence="1">
    <location>
        <begin position="564"/>
        <end position="573"/>
    </location>
</feature>
<name>A0A1D3D3V3_9EIME</name>
<keyword evidence="3" id="KW-1185">Reference proteome</keyword>
<evidence type="ECO:0000256" key="1">
    <source>
        <dbReference type="SAM" id="MobiDB-lite"/>
    </source>
</evidence>
<sequence length="573" mass="61774">MQMPSSADIFVAATPVRDGAAAAAAQHPVAAVVLLEALDFFPDNISEDDDAPDNLPESDKPCFFSSGLTLLCGNFLMGELPQHMRQQLLLQLLQQCSAQRVFTPKAIAALQQQLQQLSQKQTVQHMQQNNIYYLLQEEEDLQELQFQQLQQTLLMRNDSGASAADAASSTLALLESSSSSSSSTATTTSSRKKEVNVFELLCDAARYPLIKEEHRDRNFLQQLQLQQPILQQQLMPAARRKLCCSYSGSSTNSNTDEKAHLSIRLWHARGSCTYTEKGSAAAVARSSKAASEALLRLAPPRLSWLQKRLAAACGSSCKSTSSWLLDPLSSLPAASSALIECLSAPACTCSLAVCSPAAVAEQELIQRRFGLQQPHALLQQRWFRVSIHRKAVEHAAAQLLERHGHLSPSSCAAAVAAVAAFVAAASAAKASAEASESAASVGGSDPRSAACGAIIDRAAEPSAEQLKKASAREIVDAEASSEASYNTEQTAAERQLQKSEAAEGHCMPQQRLVGKLLKSREVPLFAVCALEGVKSSETEQQRQTDEVQRSQVETEEEEDKLPCSSGSQLDLLR</sequence>
<dbReference type="InParanoid" id="A0A1D3D3V3"/>
<evidence type="ECO:0000313" key="3">
    <source>
        <dbReference type="Proteomes" id="UP000095192"/>
    </source>
</evidence>
<feature type="region of interest" description="Disordered" evidence="1">
    <location>
        <begin position="534"/>
        <end position="573"/>
    </location>
</feature>
<comment type="caution">
    <text evidence="2">The sequence shown here is derived from an EMBL/GenBank/DDBJ whole genome shotgun (WGS) entry which is preliminary data.</text>
</comment>
<gene>
    <name evidence="2" type="ORF">cyc_09046</name>
</gene>